<gene>
    <name evidence="6" type="ORF">GCT13_39680</name>
</gene>
<dbReference type="Proteomes" id="UP000484381">
    <property type="component" value="Unassembled WGS sequence"/>
</dbReference>
<comment type="caution">
    <text evidence="6">The sequence shown here is derived from an EMBL/GenBank/DDBJ whole genome shotgun (WGS) entry which is preliminary data.</text>
</comment>
<keyword evidence="3" id="KW-0963">Cytoplasm</keyword>
<evidence type="ECO:0000256" key="1">
    <source>
        <dbReference type="ARBA" id="ARBA00004496"/>
    </source>
</evidence>
<protein>
    <submittedName>
        <fullName evidence="6">HPr family phosphocarrier protein</fullName>
    </submittedName>
</protein>
<sequence>MAEAWVDIGRQWNRQGHDVAGQALARTACRFESDIVLVANGRRGNAKDVMSIASLRARTGTAVQILASGPDEEDALRALASLCDDPSA</sequence>
<dbReference type="GO" id="GO:0005737">
    <property type="term" value="C:cytoplasm"/>
    <property type="evidence" value="ECO:0007669"/>
    <property type="project" value="UniProtKB-SubCell"/>
</dbReference>
<accession>A0A7X1NIW4</accession>
<name>A0A7X1NIW4_9BURK</name>
<evidence type="ECO:0000259" key="5">
    <source>
        <dbReference type="PROSITE" id="PS51350"/>
    </source>
</evidence>
<dbReference type="GO" id="GO:0009401">
    <property type="term" value="P:phosphoenolpyruvate-dependent sugar phosphotransferase system"/>
    <property type="evidence" value="ECO:0007669"/>
    <property type="project" value="UniProtKB-KW"/>
</dbReference>
<dbReference type="CDD" id="cd00367">
    <property type="entry name" value="PTS-HPr_like"/>
    <property type="match status" value="1"/>
</dbReference>
<dbReference type="PROSITE" id="PS51350">
    <property type="entry name" value="PTS_HPR_DOM"/>
    <property type="match status" value="1"/>
</dbReference>
<reference evidence="6 7" key="1">
    <citation type="submission" date="2019-10" db="EMBL/GenBank/DDBJ databases">
        <title>Paraburkholderia sp. isolated from nodules of Mimosa pudica from Brazilian Atlantic Forest soils.</title>
        <authorList>
            <person name="Paulitsch F."/>
            <person name="Hungria M."/>
            <person name="Dall'Agnol R."/>
        </authorList>
    </citation>
    <scope>NUCLEOTIDE SEQUENCE [LARGE SCALE GENOMIC DNA]</scope>
    <source>
        <strain evidence="6 7">CNPSo 3157</strain>
    </source>
</reference>
<dbReference type="PANTHER" id="PTHR33705">
    <property type="entry name" value="PHOSPHOCARRIER PROTEIN HPR"/>
    <property type="match status" value="1"/>
</dbReference>
<comment type="subcellular location">
    <subcellularLocation>
        <location evidence="1">Cytoplasm</location>
    </subcellularLocation>
</comment>
<keyword evidence="7" id="KW-1185">Reference proteome</keyword>
<dbReference type="InterPro" id="IPR050399">
    <property type="entry name" value="HPr"/>
</dbReference>
<evidence type="ECO:0000313" key="6">
    <source>
        <dbReference type="EMBL" id="MPW22765.1"/>
    </source>
</evidence>
<evidence type="ECO:0000313" key="7">
    <source>
        <dbReference type="Proteomes" id="UP000484381"/>
    </source>
</evidence>
<dbReference type="NCBIfam" id="TIGR01003">
    <property type="entry name" value="PTS_HPr_family"/>
    <property type="match status" value="1"/>
</dbReference>
<evidence type="ECO:0000256" key="4">
    <source>
        <dbReference type="ARBA" id="ARBA00022683"/>
    </source>
</evidence>
<dbReference type="SUPFAM" id="SSF55594">
    <property type="entry name" value="HPr-like"/>
    <property type="match status" value="1"/>
</dbReference>
<dbReference type="PANTHER" id="PTHR33705:SF2">
    <property type="entry name" value="PHOSPHOCARRIER PROTEIN NPR"/>
    <property type="match status" value="1"/>
</dbReference>
<dbReference type="InterPro" id="IPR000032">
    <property type="entry name" value="HPr-like"/>
</dbReference>
<dbReference type="PRINTS" id="PR00107">
    <property type="entry name" value="PHOSPHOCPHPR"/>
</dbReference>
<evidence type="ECO:0000256" key="3">
    <source>
        <dbReference type="ARBA" id="ARBA00022490"/>
    </source>
</evidence>
<dbReference type="RefSeq" id="WP_321574919.1">
    <property type="nucleotide sequence ID" value="NZ_WHNP01000078.1"/>
</dbReference>
<evidence type="ECO:0000256" key="2">
    <source>
        <dbReference type="ARBA" id="ARBA00010736"/>
    </source>
</evidence>
<dbReference type="Pfam" id="PF00381">
    <property type="entry name" value="PTS-HPr"/>
    <property type="match status" value="1"/>
</dbReference>
<dbReference type="Gene3D" id="3.30.1340.10">
    <property type="entry name" value="HPr-like"/>
    <property type="match status" value="1"/>
</dbReference>
<feature type="domain" description="HPr" evidence="5">
    <location>
        <begin position="1"/>
        <end position="88"/>
    </location>
</feature>
<dbReference type="AlphaFoldDB" id="A0A7X1NIW4"/>
<organism evidence="6 7">
    <name type="scientific">Paraburkholderia franconis</name>
    <dbReference type="NCBI Taxonomy" id="2654983"/>
    <lineage>
        <taxon>Bacteria</taxon>
        <taxon>Pseudomonadati</taxon>
        <taxon>Pseudomonadota</taxon>
        <taxon>Betaproteobacteria</taxon>
        <taxon>Burkholderiales</taxon>
        <taxon>Burkholderiaceae</taxon>
        <taxon>Paraburkholderia</taxon>
    </lineage>
</organism>
<comment type="similarity">
    <text evidence="2">Belongs to the HPr family.</text>
</comment>
<dbReference type="InterPro" id="IPR035895">
    <property type="entry name" value="HPr-like_sf"/>
</dbReference>
<dbReference type="EMBL" id="WHNP01000078">
    <property type="protein sequence ID" value="MPW22765.1"/>
    <property type="molecule type" value="Genomic_DNA"/>
</dbReference>
<proteinExistence type="inferred from homology"/>
<keyword evidence="4" id="KW-0598">Phosphotransferase system</keyword>